<dbReference type="InterPro" id="IPR032675">
    <property type="entry name" value="LRR_dom_sf"/>
</dbReference>
<organism evidence="1 2">
    <name type="scientific">Lichtheimia ornata</name>
    <dbReference type="NCBI Taxonomy" id="688661"/>
    <lineage>
        <taxon>Eukaryota</taxon>
        <taxon>Fungi</taxon>
        <taxon>Fungi incertae sedis</taxon>
        <taxon>Mucoromycota</taxon>
        <taxon>Mucoromycotina</taxon>
        <taxon>Mucoromycetes</taxon>
        <taxon>Mucorales</taxon>
        <taxon>Lichtheimiaceae</taxon>
        <taxon>Lichtheimia</taxon>
    </lineage>
</organism>
<dbReference type="Proteomes" id="UP001234581">
    <property type="component" value="Unassembled WGS sequence"/>
</dbReference>
<comment type="caution">
    <text evidence="1">The sequence shown here is derived from an EMBL/GenBank/DDBJ whole genome shotgun (WGS) entry which is preliminary data.</text>
</comment>
<evidence type="ECO:0008006" key="3">
    <source>
        <dbReference type="Google" id="ProtNLM"/>
    </source>
</evidence>
<dbReference type="RefSeq" id="XP_058342497.1">
    <property type="nucleotide sequence ID" value="XM_058486675.1"/>
</dbReference>
<proteinExistence type="predicted"/>
<dbReference type="GeneID" id="83214059"/>
<dbReference type="AlphaFoldDB" id="A0AAD7V2I0"/>
<dbReference type="SUPFAM" id="SSF52047">
    <property type="entry name" value="RNI-like"/>
    <property type="match status" value="1"/>
</dbReference>
<gene>
    <name evidence="1" type="ORF">O0I10_006648</name>
</gene>
<accession>A0AAD7V2I0</accession>
<dbReference type="PANTHER" id="PTHR38926">
    <property type="entry name" value="F-BOX DOMAIN CONTAINING PROTEIN, EXPRESSED"/>
    <property type="match status" value="1"/>
</dbReference>
<dbReference type="PANTHER" id="PTHR38926:SF72">
    <property type="entry name" value="IM:7136021-RELATED"/>
    <property type="match status" value="1"/>
</dbReference>
<reference evidence="1 2" key="1">
    <citation type="submission" date="2023-03" db="EMBL/GenBank/DDBJ databases">
        <title>Genome sequence of Lichtheimia ornata CBS 291.66.</title>
        <authorList>
            <person name="Mohabir J.T."/>
            <person name="Shea T.P."/>
            <person name="Kurbessoian T."/>
            <person name="Berby B."/>
            <person name="Fontaine J."/>
            <person name="Livny J."/>
            <person name="Gnirke A."/>
            <person name="Stajich J.E."/>
            <person name="Cuomo C.A."/>
        </authorList>
    </citation>
    <scope>NUCLEOTIDE SEQUENCE [LARGE SCALE GENOMIC DNA]</scope>
    <source>
        <strain evidence="1">CBS 291.66</strain>
    </source>
</reference>
<protein>
    <recommendedName>
        <fullName evidence="3">F-box domain-containing protein</fullName>
    </recommendedName>
</protein>
<dbReference type="Gene3D" id="3.80.10.10">
    <property type="entry name" value="Ribonuclease Inhibitor"/>
    <property type="match status" value="1"/>
</dbReference>
<sequence>MTFSICTDLCNQPTQSVSTEKYAKLVHDSTTRLHEPIHSILSALNERVIGLTKLANFESALRDAKVMQQLSPSSPLGYICAASVYKEQGKQLQVMNICNKGLVVVDPKDSDYATLQHNVADAMQRQNRRVDFITKLPFDIVTTMLLPMFVDDSPLDASTPCPYLYVCKQWRDLILHYSNGLRFEIGYKEEQADPQQRWQLVTFARHIKALHLHRYSKGPWLSGLLHDNDFCSLRELYIGGFSSLPINGFVSLLQSIGSRLTHLGIQEIQGLELFDMFPVAETLSACPNLVSFSICPPYAYDFSSLPMTPWPNLTALTFHSELEPFTRDQVISVCQRFPALKELDLFPCEDIDLVLMIPRYCPLLKSVEVEIQHGNMGFLYSTRIIGDEELAVTKLTIETEEWDRDGLFEYTCSLLRQHCTTLEDIQWIWSPERNHRQLYNIQYPRLKTLSIHSRGWWILRNAPMVEDLFLASPSIVNNPEVLDTIPTNLKALELRLDEGPVSVNEDAIERFLYRVSQQCRLQKLAIYFEDLGIFCRVRDTITRFNTLQSLVISFPEDWHVAEMERFLVDLVIACPYLSSLEINCTNAPTTYSMNALKQLRHLKQFTFSIRDTDGADSFWRAIQTFSQLKRIRMYPASDVRAFVVKCLKEQRRDMTIIVDGKFNRF</sequence>
<dbReference type="EMBL" id="JARTCD010000030">
    <property type="protein sequence ID" value="KAJ8657584.1"/>
    <property type="molecule type" value="Genomic_DNA"/>
</dbReference>
<evidence type="ECO:0000313" key="2">
    <source>
        <dbReference type="Proteomes" id="UP001234581"/>
    </source>
</evidence>
<keyword evidence="2" id="KW-1185">Reference proteome</keyword>
<evidence type="ECO:0000313" key="1">
    <source>
        <dbReference type="EMBL" id="KAJ8657584.1"/>
    </source>
</evidence>
<name>A0AAD7V2I0_9FUNG</name>